<evidence type="ECO:0000256" key="4">
    <source>
        <dbReference type="ARBA" id="ARBA00022840"/>
    </source>
</evidence>
<dbReference type="CDD" id="cd00553">
    <property type="entry name" value="NAD_synthase"/>
    <property type="match status" value="1"/>
</dbReference>
<keyword evidence="5" id="KW-0520">NAD</keyword>
<dbReference type="NCBIfam" id="TIGR00552">
    <property type="entry name" value="nadE"/>
    <property type="match status" value="1"/>
</dbReference>
<dbReference type="GO" id="GO:0003952">
    <property type="term" value="F:NAD+ synthase (glutamine-hydrolyzing) activity"/>
    <property type="evidence" value="ECO:0007669"/>
    <property type="project" value="InterPro"/>
</dbReference>
<evidence type="ECO:0000259" key="6">
    <source>
        <dbReference type="Pfam" id="PF02540"/>
    </source>
</evidence>
<dbReference type="GO" id="GO:0004359">
    <property type="term" value="F:glutaminase activity"/>
    <property type="evidence" value="ECO:0007669"/>
    <property type="project" value="InterPro"/>
</dbReference>
<accession>A0A0F9R2S2</accession>
<evidence type="ECO:0000313" key="7">
    <source>
        <dbReference type="EMBL" id="KKN43492.1"/>
    </source>
</evidence>
<dbReference type="EMBL" id="LAZR01001507">
    <property type="protein sequence ID" value="KKN43492.1"/>
    <property type="molecule type" value="Genomic_DNA"/>
</dbReference>
<evidence type="ECO:0000256" key="2">
    <source>
        <dbReference type="ARBA" id="ARBA00022598"/>
    </source>
</evidence>
<dbReference type="Gene3D" id="3.40.50.620">
    <property type="entry name" value="HUPs"/>
    <property type="match status" value="1"/>
</dbReference>
<comment type="pathway">
    <text evidence="1">Cofactor biosynthesis; NAD(+) biosynthesis.</text>
</comment>
<dbReference type="GO" id="GO:0005737">
    <property type="term" value="C:cytoplasm"/>
    <property type="evidence" value="ECO:0007669"/>
    <property type="project" value="InterPro"/>
</dbReference>
<keyword evidence="4" id="KW-0067">ATP-binding</keyword>
<evidence type="ECO:0000256" key="5">
    <source>
        <dbReference type="ARBA" id="ARBA00023027"/>
    </source>
</evidence>
<dbReference type="Pfam" id="PF02540">
    <property type="entry name" value="NAD_synthase"/>
    <property type="match status" value="1"/>
</dbReference>
<dbReference type="SUPFAM" id="SSF52402">
    <property type="entry name" value="Adenine nucleotide alpha hydrolases-like"/>
    <property type="match status" value="1"/>
</dbReference>
<dbReference type="GO" id="GO:0009435">
    <property type="term" value="P:NAD+ biosynthetic process"/>
    <property type="evidence" value="ECO:0007669"/>
    <property type="project" value="UniProtKB-UniPathway"/>
</dbReference>
<evidence type="ECO:0000256" key="1">
    <source>
        <dbReference type="ARBA" id="ARBA00004790"/>
    </source>
</evidence>
<keyword evidence="3" id="KW-0547">Nucleotide-binding</keyword>
<reference evidence="7" key="1">
    <citation type="journal article" date="2015" name="Nature">
        <title>Complex archaea that bridge the gap between prokaryotes and eukaryotes.</title>
        <authorList>
            <person name="Spang A."/>
            <person name="Saw J.H."/>
            <person name="Jorgensen S.L."/>
            <person name="Zaremba-Niedzwiedzka K."/>
            <person name="Martijn J."/>
            <person name="Lind A.E."/>
            <person name="van Eijk R."/>
            <person name="Schleper C."/>
            <person name="Guy L."/>
            <person name="Ettema T.J."/>
        </authorList>
    </citation>
    <scope>NUCLEOTIDE SEQUENCE</scope>
</reference>
<dbReference type="InterPro" id="IPR022310">
    <property type="entry name" value="NAD/GMP_synthase"/>
</dbReference>
<dbReference type="UniPathway" id="UPA00253"/>
<protein>
    <recommendedName>
        <fullName evidence="6">NAD/GMP synthase domain-containing protein</fullName>
    </recommendedName>
</protein>
<name>A0A0F9R2S2_9ZZZZ</name>
<dbReference type="PANTHER" id="PTHR23090:SF9">
    <property type="entry name" value="GLUTAMINE-DEPENDENT NAD(+) SYNTHETASE"/>
    <property type="match status" value="1"/>
</dbReference>
<dbReference type="PANTHER" id="PTHR23090">
    <property type="entry name" value="NH 3 /GLUTAMINE-DEPENDENT NAD + SYNTHETASE"/>
    <property type="match status" value="1"/>
</dbReference>
<feature type="domain" description="NAD/GMP synthase" evidence="6">
    <location>
        <begin position="11"/>
        <end position="155"/>
    </location>
</feature>
<proteinExistence type="predicted"/>
<evidence type="ECO:0000256" key="3">
    <source>
        <dbReference type="ARBA" id="ARBA00022741"/>
    </source>
</evidence>
<sequence>MRELDYEKLTSKITDWIRDYVISAGANGVILGLSGGIDSATTAALSVKALGKENVISMGLPIESLPQDLEDGKFVADYLGIKLLICDLTSAYKEFLKILPSGMDSNQLAMANVKPRLRMTMIYFFAQSLGGYLVCGTGNRAELAIGYFTKYGDLGIIDEFLH</sequence>
<dbReference type="InterPro" id="IPR003694">
    <property type="entry name" value="NAD_synthase"/>
</dbReference>
<dbReference type="InterPro" id="IPR014729">
    <property type="entry name" value="Rossmann-like_a/b/a_fold"/>
</dbReference>
<dbReference type="AlphaFoldDB" id="A0A0F9R2S2"/>
<gene>
    <name evidence="7" type="ORF">LCGC14_0702510</name>
</gene>
<organism evidence="7">
    <name type="scientific">marine sediment metagenome</name>
    <dbReference type="NCBI Taxonomy" id="412755"/>
    <lineage>
        <taxon>unclassified sequences</taxon>
        <taxon>metagenomes</taxon>
        <taxon>ecological metagenomes</taxon>
    </lineage>
</organism>
<comment type="caution">
    <text evidence="7">The sequence shown here is derived from an EMBL/GenBank/DDBJ whole genome shotgun (WGS) entry which is preliminary data.</text>
</comment>
<dbReference type="GO" id="GO:0005524">
    <property type="term" value="F:ATP binding"/>
    <property type="evidence" value="ECO:0007669"/>
    <property type="project" value="UniProtKB-KW"/>
</dbReference>
<keyword evidence="2" id="KW-0436">Ligase</keyword>